<protein>
    <submittedName>
        <fullName evidence="1">Uncharacterized protein</fullName>
    </submittedName>
</protein>
<accession>A0ABU7AQE1</accession>
<name>A0ABU7AQE1_9TELE</name>
<evidence type="ECO:0000313" key="1">
    <source>
        <dbReference type="EMBL" id="MED6239788.1"/>
    </source>
</evidence>
<gene>
    <name evidence="1" type="ORF">ATANTOWER_011164</name>
</gene>
<keyword evidence="2" id="KW-1185">Reference proteome</keyword>
<organism evidence="1 2">
    <name type="scientific">Ataeniobius toweri</name>
    <dbReference type="NCBI Taxonomy" id="208326"/>
    <lineage>
        <taxon>Eukaryota</taxon>
        <taxon>Metazoa</taxon>
        <taxon>Chordata</taxon>
        <taxon>Craniata</taxon>
        <taxon>Vertebrata</taxon>
        <taxon>Euteleostomi</taxon>
        <taxon>Actinopterygii</taxon>
        <taxon>Neopterygii</taxon>
        <taxon>Teleostei</taxon>
        <taxon>Neoteleostei</taxon>
        <taxon>Acanthomorphata</taxon>
        <taxon>Ovalentaria</taxon>
        <taxon>Atherinomorphae</taxon>
        <taxon>Cyprinodontiformes</taxon>
        <taxon>Goodeidae</taxon>
        <taxon>Ataeniobius</taxon>
    </lineage>
</organism>
<proteinExistence type="predicted"/>
<comment type="caution">
    <text evidence="1">The sequence shown here is derived from an EMBL/GenBank/DDBJ whole genome shotgun (WGS) entry which is preliminary data.</text>
</comment>
<sequence length="93" mass="10461">MDVISAVGGRHKQKKRRSEIEPAWKENLQWLEITADEAALRSSNHPAENSCQVFLKSNCGGKMFPARSSQSSTSWKQQCCIKIASMERRPPEG</sequence>
<dbReference type="InterPro" id="IPR036312">
    <property type="entry name" value="Bifun_inhib/LTP/seed_sf"/>
</dbReference>
<dbReference type="SUPFAM" id="SSF47699">
    <property type="entry name" value="Bifunctional inhibitor/lipid-transfer protein/seed storage 2S albumin"/>
    <property type="match status" value="1"/>
</dbReference>
<dbReference type="EMBL" id="JAHUTI010022107">
    <property type="protein sequence ID" value="MED6239788.1"/>
    <property type="molecule type" value="Genomic_DNA"/>
</dbReference>
<reference evidence="1 2" key="1">
    <citation type="submission" date="2021-07" db="EMBL/GenBank/DDBJ databases">
        <authorList>
            <person name="Palmer J.M."/>
        </authorList>
    </citation>
    <scope>NUCLEOTIDE SEQUENCE [LARGE SCALE GENOMIC DNA]</scope>
    <source>
        <strain evidence="1 2">AT_MEX2019</strain>
        <tissue evidence="1">Muscle</tissue>
    </source>
</reference>
<evidence type="ECO:0000313" key="2">
    <source>
        <dbReference type="Proteomes" id="UP001345963"/>
    </source>
</evidence>
<dbReference type="Proteomes" id="UP001345963">
    <property type="component" value="Unassembled WGS sequence"/>
</dbReference>